<proteinExistence type="predicted"/>
<sequence>MFKKTTPLSQADFMQHAGHPTLAEEIVAAEIAYFRQVDLCPLRSEEQLSRNELPEYAPIQAFATNCPLAIARTILERNGYSLHHYMARHLTPEAWSIWRAGSLLLGS</sequence>
<dbReference type="Proteomes" id="UP000831796">
    <property type="component" value="Chromosome"/>
</dbReference>
<organism evidence="1 2">
    <name type="scientific">Hymenobacter cellulosilyticus</name>
    <dbReference type="NCBI Taxonomy" id="2932248"/>
    <lineage>
        <taxon>Bacteria</taxon>
        <taxon>Pseudomonadati</taxon>
        <taxon>Bacteroidota</taxon>
        <taxon>Cytophagia</taxon>
        <taxon>Cytophagales</taxon>
        <taxon>Hymenobacteraceae</taxon>
        <taxon>Hymenobacter</taxon>
    </lineage>
</organism>
<reference evidence="1" key="1">
    <citation type="submission" date="2022-04" db="EMBL/GenBank/DDBJ databases">
        <title>Hymenobacter sp. isolated from the air.</title>
        <authorList>
            <person name="Won M."/>
            <person name="Lee C.-M."/>
            <person name="Woen H.-Y."/>
            <person name="Kwon S.-W."/>
        </authorList>
    </citation>
    <scope>NUCLEOTIDE SEQUENCE</scope>
    <source>
        <strain evidence="1">5116S-3</strain>
    </source>
</reference>
<dbReference type="KEGG" id="hcu:MUN79_09580"/>
<dbReference type="EMBL" id="CP095046">
    <property type="protein sequence ID" value="UOQ74110.1"/>
    <property type="molecule type" value="Genomic_DNA"/>
</dbReference>
<gene>
    <name evidence="1" type="ORF">MUN79_09580</name>
</gene>
<protein>
    <submittedName>
        <fullName evidence="1">Uncharacterized protein</fullName>
    </submittedName>
</protein>
<accession>A0A8T9QE62</accession>
<keyword evidence="2" id="KW-1185">Reference proteome</keyword>
<evidence type="ECO:0000313" key="1">
    <source>
        <dbReference type="EMBL" id="UOQ74110.1"/>
    </source>
</evidence>
<dbReference type="RefSeq" id="WP_244677454.1">
    <property type="nucleotide sequence ID" value="NZ_CP095046.1"/>
</dbReference>
<evidence type="ECO:0000313" key="2">
    <source>
        <dbReference type="Proteomes" id="UP000831796"/>
    </source>
</evidence>
<dbReference type="AlphaFoldDB" id="A0A8T9QE62"/>
<name>A0A8T9QE62_9BACT</name>